<evidence type="ECO:0000313" key="2">
    <source>
        <dbReference type="EnsemblPlants" id="AES86484"/>
    </source>
</evidence>
<dbReference type="PaxDb" id="3880-AES86484"/>
<protein>
    <submittedName>
        <fullName evidence="1 2">Uncharacterized protein</fullName>
    </submittedName>
</protein>
<evidence type="ECO:0000313" key="1">
    <source>
        <dbReference type="EMBL" id="AES86484.1"/>
    </source>
</evidence>
<organism evidence="1 3">
    <name type="scientific">Medicago truncatula</name>
    <name type="common">Barrel medic</name>
    <name type="synonym">Medicago tribuloides</name>
    <dbReference type="NCBI Taxonomy" id="3880"/>
    <lineage>
        <taxon>Eukaryota</taxon>
        <taxon>Viridiplantae</taxon>
        <taxon>Streptophyta</taxon>
        <taxon>Embryophyta</taxon>
        <taxon>Tracheophyta</taxon>
        <taxon>Spermatophyta</taxon>
        <taxon>Magnoliopsida</taxon>
        <taxon>eudicotyledons</taxon>
        <taxon>Gunneridae</taxon>
        <taxon>Pentapetalae</taxon>
        <taxon>rosids</taxon>
        <taxon>fabids</taxon>
        <taxon>Fabales</taxon>
        <taxon>Fabaceae</taxon>
        <taxon>Papilionoideae</taxon>
        <taxon>50 kb inversion clade</taxon>
        <taxon>NPAAA clade</taxon>
        <taxon>Hologalegina</taxon>
        <taxon>IRL clade</taxon>
        <taxon>Trifolieae</taxon>
        <taxon>Medicago</taxon>
    </lineage>
</organism>
<reference evidence="1 3" key="1">
    <citation type="journal article" date="2011" name="Nature">
        <title>The Medicago genome provides insight into the evolution of rhizobial symbioses.</title>
        <authorList>
            <person name="Young N.D."/>
            <person name="Debelle F."/>
            <person name="Oldroyd G.E."/>
            <person name="Geurts R."/>
            <person name="Cannon S.B."/>
            <person name="Udvardi M.K."/>
            <person name="Benedito V.A."/>
            <person name="Mayer K.F."/>
            <person name="Gouzy J."/>
            <person name="Schoof H."/>
            <person name="Van de Peer Y."/>
            <person name="Proost S."/>
            <person name="Cook D.R."/>
            <person name="Meyers B.C."/>
            <person name="Spannagl M."/>
            <person name="Cheung F."/>
            <person name="De Mita S."/>
            <person name="Krishnakumar V."/>
            <person name="Gundlach H."/>
            <person name="Zhou S."/>
            <person name="Mudge J."/>
            <person name="Bharti A.K."/>
            <person name="Murray J.D."/>
            <person name="Naoumkina M.A."/>
            <person name="Rosen B."/>
            <person name="Silverstein K.A."/>
            <person name="Tang H."/>
            <person name="Rombauts S."/>
            <person name="Zhao P.X."/>
            <person name="Zhou P."/>
            <person name="Barbe V."/>
            <person name="Bardou P."/>
            <person name="Bechner M."/>
            <person name="Bellec A."/>
            <person name="Berger A."/>
            <person name="Berges H."/>
            <person name="Bidwell S."/>
            <person name="Bisseling T."/>
            <person name="Choisne N."/>
            <person name="Couloux A."/>
            <person name="Denny R."/>
            <person name="Deshpande S."/>
            <person name="Dai X."/>
            <person name="Doyle J.J."/>
            <person name="Dudez A.M."/>
            <person name="Farmer A.D."/>
            <person name="Fouteau S."/>
            <person name="Franken C."/>
            <person name="Gibelin C."/>
            <person name="Gish J."/>
            <person name="Goldstein S."/>
            <person name="Gonzalez A.J."/>
            <person name="Green P.J."/>
            <person name="Hallab A."/>
            <person name="Hartog M."/>
            <person name="Hua A."/>
            <person name="Humphray S.J."/>
            <person name="Jeong D.H."/>
            <person name="Jing Y."/>
            <person name="Jocker A."/>
            <person name="Kenton S.M."/>
            <person name="Kim D.J."/>
            <person name="Klee K."/>
            <person name="Lai H."/>
            <person name="Lang C."/>
            <person name="Lin S."/>
            <person name="Macmil S.L."/>
            <person name="Magdelenat G."/>
            <person name="Matthews L."/>
            <person name="McCorrison J."/>
            <person name="Monaghan E.L."/>
            <person name="Mun J.H."/>
            <person name="Najar F.Z."/>
            <person name="Nicholson C."/>
            <person name="Noirot C."/>
            <person name="O'Bleness M."/>
            <person name="Paule C.R."/>
            <person name="Poulain J."/>
            <person name="Prion F."/>
            <person name="Qin B."/>
            <person name="Qu C."/>
            <person name="Retzel E.F."/>
            <person name="Riddle C."/>
            <person name="Sallet E."/>
            <person name="Samain S."/>
            <person name="Samson N."/>
            <person name="Sanders I."/>
            <person name="Saurat O."/>
            <person name="Scarpelli C."/>
            <person name="Schiex T."/>
            <person name="Segurens B."/>
            <person name="Severin A.J."/>
            <person name="Sherrier D.J."/>
            <person name="Shi R."/>
            <person name="Sims S."/>
            <person name="Singer S.R."/>
            <person name="Sinharoy S."/>
            <person name="Sterck L."/>
            <person name="Viollet A."/>
            <person name="Wang B.B."/>
            <person name="Wang K."/>
            <person name="Wang M."/>
            <person name="Wang X."/>
            <person name="Warfsmann J."/>
            <person name="Weissenbach J."/>
            <person name="White D.D."/>
            <person name="White J.D."/>
            <person name="Wiley G.B."/>
            <person name="Wincker P."/>
            <person name="Xing Y."/>
            <person name="Yang L."/>
            <person name="Yao Z."/>
            <person name="Ying F."/>
            <person name="Zhai J."/>
            <person name="Zhou L."/>
            <person name="Zuber A."/>
            <person name="Denarie J."/>
            <person name="Dixon R.A."/>
            <person name="May G.D."/>
            <person name="Schwartz D.C."/>
            <person name="Rogers J."/>
            <person name="Quetier F."/>
            <person name="Town C.D."/>
            <person name="Roe B.A."/>
        </authorList>
    </citation>
    <scope>NUCLEOTIDE SEQUENCE [LARGE SCALE GENOMIC DNA]</scope>
    <source>
        <strain evidence="1">A17</strain>
        <strain evidence="2 3">cv. Jemalong A17</strain>
    </source>
</reference>
<name>G7JFM5_MEDTR</name>
<accession>G7JFM5</accession>
<dbReference type="HOGENOM" id="CLU_2964320_0_0_1"/>
<sequence>MDHDFKCFIHPKEISLSHEFILIRDLLAQLYPSFIKEDQTNPLTHIIHGRKLSYLNPKD</sequence>
<reference evidence="2" key="3">
    <citation type="submission" date="2015-04" db="UniProtKB">
        <authorList>
            <consortium name="EnsemblPlants"/>
        </authorList>
    </citation>
    <scope>IDENTIFICATION</scope>
    <source>
        <strain evidence="2">cv. Jemalong A17</strain>
    </source>
</reference>
<dbReference type="EMBL" id="CM001220">
    <property type="protein sequence ID" value="AES86484.1"/>
    <property type="molecule type" value="Genomic_DNA"/>
</dbReference>
<reference evidence="1 3" key="2">
    <citation type="journal article" date="2014" name="BMC Genomics">
        <title>An improved genome release (version Mt4.0) for the model legume Medicago truncatula.</title>
        <authorList>
            <person name="Tang H."/>
            <person name="Krishnakumar V."/>
            <person name="Bidwell S."/>
            <person name="Rosen B."/>
            <person name="Chan A."/>
            <person name="Zhou S."/>
            <person name="Gentzbittel L."/>
            <person name="Childs K.L."/>
            <person name="Yandell M."/>
            <person name="Gundlach H."/>
            <person name="Mayer K.F."/>
            <person name="Schwartz D.C."/>
            <person name="Town C.D."/>
        </authorList>
    </citation>
    <scope>GENOME REANNOTATION</scope>
    <source>
        <strain evidence="2 3">cv. Jemalong A17</strain>
    </source>
</reference>
<keyword evidence="3" id="KW-1185">Reference proteome</keyword>
<dbReference type="EnsemblPlants" id="AES86484">
    <property type="protein sequence ID" value="AES86484"/>
    <property type="gene ID" value="MTR_4g008990"/>
</dbReference>
<dbReference type="Proteomes" id="UP000002051">
    <property type="component" value="Chromosome 4"/>
</dbReference>
<gene>
    <name evidence="1" type="ordered locus">MTR_4g008990</name>
</gene>
<dbReference type="AlphaFoldDB" id="G7JFM5"/>
<proteinExistence type="predicted"/>
<evidence type="ECO:0000313" key="3">
    <source>
        <dbReference type="Proteomes" id="UP000002051"/>
    </source>
</evidence>